<dbReference type="Pfam" id="PF07766">
    <property type="entry name" value="LETM1_RBD"/>
    <property type="match status" value="1"/>
</dbReference>
<reference evidence="11" key="1">
    <citation type="submission" date="2022-07" db="EMBL/GenBank/DDBJ databases">
        <title>Phylogenomic reconstructions and comparative analyses of Kickxellomycotina fungi.</title>
        <authorList>
            <person name="Reynolds N.K."/>
            <person name="Stajich J.E."/>
            <person name="Barry K."/>
            <person name="Grigoriev I.V."/>
            <person name="Crous P."/>
            <person name="Smith M.E."/>
        </authorList>
    </citation>
    <scope>NUCLEOTIDE SEQUENCE</scope>
    <source>
        <strain evidence="11">RSA 567</strain>
    </source>
</reference>
<dbReference type="GO" id="GO:0043022">
    <property type="term" value="F:ribosome binding"/>
    <property type="evidence" value="ECO:0007669"/>
    <property type="project" value="InterPro"/>
</dbReference>
<evidence type="ECO:0000256" key="8">
    <source>
        <dbReference type="SAM" id="MobiDB-lite"/>
    </source>
</evidence>
<keyword evidence="2 9" id="KW-0812">Transmembrane</keyword>
<protein>
    <submittedName>
        <fullName evidence="11">LETM1 domain-containing protein ylh47</fullName>
    </submittedName>
</protein>
<keyword evidence="12" id="KW-1185">Reference proteome</keyword>
<keyword evidence="3" id="KW-0999">Mitochondrion inner membrane</keyword>
<feature type="compositionally biased region" description="Low complexity" evidence="8">
    <location>
        <begin position="142"/>
        <end position="152"/>
    </location>
</feature>
<keyword evidence="6 9" id="KW-0472">Membrane</keyword>
<feature type="domain" description="Letm1 RBD" evidence="10">
    <location>
        <begin position="259"/>
        <end position="453"/>
    </location>
</feature>
<feature type="region of interest" description="Disordered" evidence="8">
    <location>
        <begin position="481"/>
        <end position="515"/>
    </location>
</feature>
<dbReference type="Proteomes" id="UP001151582">
    <property type="component" value="Unassembled WGS sequence"/>
</dbReference>
<feature type="compositionally biased region" description="Acidic residues" evidence="8">
    <location>
        <begin position="484"/>
        <end position="496"/>
    </location>
</feature>
<dbReference type="InterPro" id="IPR044202">
    <property type="entry name" value="LETM1/MDM38-like"/>
</dbReference>
<accession>A0A9W8B2H4</accession>
<evidence type="ECO:0000256" key="5">
    <source>
        <dbReference type="ARBA" id="ARBA00023128"/>
    </source>
</evidence>
<comment type="caution">
    <text evidence="11">The sequence shown here is derived from an EMBL/GenBank/DDBJ whole genome shotgun (WGS) entry which is preliminary data.</text>
</comment>
<dbReference type="GO" id="GO:0030003">
    <property type="term" value="P:intracellular monoatomic cation homeostasis"/>
    <property type="evidence" value="ECO:0007669"/>
    <property type="project" value="TreeGrafter"/>
</dbReference>
<keyword evidence="4 9" id="KW-1133">Transmembrane helix</keyword>
<comment type="subcellular location">
    <subcellularLocation>
        <location evidence="1">Mitochondrion inner membrane</location>
        <topology evidence="1">Single-pass membrane protein</topology>
    </subcellularLocation>
</comment>
<gene>
    <name evidence="11" type="primary">YLH47</name>
    <name evidence="11" type="ORF">H4R34_005322</name>
</gene>
<evidence type="ECO:0000313" key="12">
    <source>
        <dbReference type="Proteomes" id="UP001151582"/>
    </source>
</evidence>
<feature type="compositionally biased region" description="Basic and acidic residues" evidence="8">
    <location>
        <begin position="497"/>
        <end position="515"/>
    </location>
</feature>
<dbReference type="PANTHER" id="PTHR14009:SF1">
    <property type="entry name" value="MITOCHONDRIAL PROTON_CALCIUM EXCHANGER PROTEIN"/>
    <property type="match status" value="1"/>
</dbReference>
<evidence type="ECO:0000256" key="7">
    <source>
        <dbReference type="PROSITE-ProRule" id="PRU01094"/>
    </source>
</evidence>
<dbReference type="OrthoDB" id="275278at2759"/>
<feature type="compositionally biased region" description="Polar residues" evidence="8">
    <location>
        <begin position="91"/>
        <end position="104"/>
    </location>
</feature>
<evidence type="ECO:0000256" key="2">
    <source>
        <dbReference type="ARBA" id="ARBA00022692"/>
    </source>
</evidence>
<evidence type="ECO:0000259" key="10">
    <source>
        <dbReference type="PROSITE" id="PS51758"/>
    </source>
</evidence>
<evidence type="ECO:0000256" key="1">
    <source>
        <dbReference type="ARBA" id="ARBA00004434"/>
    </source>
</evidence>
<proteinExistence type="predicted"/>
<evidence type="ECO:0000313" key="11">
    <source>
        <dbReference type="EMBL" id="KAJ1972690.1"/>
    </source>
</evidence>
<organism evidence="11 12">
    <name type="scientific">Dimargaris verticillata</name>
    <dbReference type="NCBI Taxonomy" id="2761393"/>
    <lineage>
        <taxon>Eukaryota</taxon>
        <taxon>Fungi</taxon>
        <taxon>Fungi incertae sedis</taxon>
        <taxon>Zoopagomycota</taxon>
        <taxon>Kickxellomycotina</taxon>
        <taxon>Dimargaritomycetes</taxon>
        <taxon>Dimargaritales</taxon>
        <taxon>Dimargaritaceae</taxon>
        <taxon>Dimargaris</taxon>
    </lineage>
</organism>
<name>A0A9W8B2H4_9FUNG</name>
<dbReference type="PANTHER" id="PTHR14009">
    <property type="entry name" value="LEUCINE ZIPPER-EF-HAND CONTAINING TRANSMEMBRANE PROTEIN"/>
    <property type="match status" value="1"/>
</dbReference>
<sequence length="515" mass="57688">MRHVGLWTRSPRAGLAHRFALAQGLCNQPAPLAFGRRPIGPPGLVNHGALVVIAGLRIRSFAQSAGRLTHSPSPSQPPLRSLGTDPVPSPSAETASTRNPNNAPRGTAANEPKQQQSHPTMPQEMKDRIAKATAETTSSSVPTTEARTTNPAAPAPKKPLMQRIKDELHHLWDGTKLLALETKISTKLVYRMISGHTLSRREQRQLSRTTKDLLRLIPFSFFIIVPFMELLLPVALWLFPNMLPSTFQTKKSEDDKRRKLLKVRMEVSKFLRETMAESAKQRVASTDKQDAEKLVTMFHGIRSTGQLASTSELLQVARTFEDEFTLDNLSRPQLVSICRYLELSVYGLDNMLRSRIQHKMKMIRADDRLIKSEEVDSLTIPELQTACSVRGMRAVGVSPARLRSELKQWLDLNLEHKVPMTLLILMRAFAISDQDSATLSPDVLQATISSLPDNLLSEAELKVSEAQGTATNKQRLAVLNQQEDLIEDEHEQEQWDEEKRSKAKKPSEPSSEHKE</sequence>
<dbReference type="AlphaFoldDB" id="A0A9W8B2H4"/>
<keyword evidence="5 7" id="KW-0496">Mitochondrion</keyword>
<evidence type="ECO:0000256" key="3">
    <source>
        <dbReference type="ARBA" id="ARBA00022792"/>
    </source>
</evidence>
<dbReference type="GO" id="GO:0005743">
    <property type="term" value="C:mitochondrial inner membrane"/>
    <property type="evidence" value="ECO:0007669"/>
    <property type="project" value="UniProtKB-SubCell"/>
</dbReference>
<feature type="transmembrane region" description="Helical" evidence="9">
    <location>
        <begin position="213"/>
        <end position="239"/>
    </location>
</feature>
<evidence type="ECO:0000256" key="4">
    <source>
        <dbReference type="ARBA" id="ARBA00022989"/>
    </source>
</evidence>
<feature type="region of interest" description="Disordered" evidence="8">
    <location>
        <begin position="65"/>
        <end position="159"/>
    </location>
</feature>
<dbReference type="PROSITE" id="PS51758">
    <property type="entry name" value="LETM1_RBD"/>
    <property type="match status" value="1"/>
</dbReference>
<dbReference type="InterPro" id="IPR033122">
    <property type="entry name" value="LETM1-like_RBD"/>
</dbReference>
<evidence type="ECO:0000256" key="6">
    <source>
        <dbReference type="ARBA" id="ARBA00023136"/>
    </source>
</evidence>
<dbReference type="EMBL" id="JANBQB010000989">
    <property type="protein sequence ID" value="KAJ1972690.1"/>
    <property type="molecule type" value="Genomic_DNA"/>
</dbReference>
<evidence type="ECO:0000256" key="9">
    <source>
        <dbReference type="SAM" id="Phobius"/>
    </source>
</evidence>